<evidence type="ECO:0000259" key="3">
    <source>
        <dbReference type="PROSITE" id="PS50127"/>
    </source>
</evidence>
<dbReference type="Proteomes" id="UP000001861">
    <property type="component" value="Unassembled WGS sequence"/>
</dbReference>
<dbReference type="GeneID" id="6011290"/>
<evidence type="ECO:0000256" key="2">
    <source>
        <dbReference type="SAM" id="MobiDB-lite"/>
    </source>
</evidence>
<accession>A8NLT7</accession>
<dbReference type="RefSeq" id="XP_001834773.2">
    <property type="nucleotide sequence ID" value="XM_001834721.2"/>
</dbReference>
<evidence type="ECO:0000313" key="5">
    <source>
        <dbReference type="Proteomes" id="UP000001861"/>
    </source>
</evidence>
<organism evidence="4 5">
    <name type="scientific">Coprinopsis cinerea (strain Okayama-7 / 130 / ATCC MYA-4618 / FGSC 9003)</name>
    <name type="common">Inky cap fungus</name>
    <name type="synonym">Hormographiella aspergillata</name>
    <dbReference type="NCBI Taxonomy" id="240176"/>
    <lineage>
        <taxon>Eukaryota</taxon>
        <taxon>Fungi</taxon>
        <taxon>Dikarya</taxon>
        <taxon>Basidiomycota</taxon>
        <taxon>Agaricomycotina</taxon>
        <taxon>Agaricomycetes</taxon>
        <taxon>Agaricomycetidae</taxon>
        <taxon>Agaricales</taxon>
        <taxon>Agaricineae</taxon>
        <taxon>Psathyrellaceae</taxon>
        <taxon>Coprinopsis</taxon>
    </lineage>
</organism>
<gene>
    <name evidence="4" type="ORF">CC1G_12393</name>
</gene>
<dbReference type="PANTHER" id="PTHR24067">
    <property type="entry name" value="UBIQUITIN-CONJUGATING ENZYME E2"/>
    <property type="match status" value="1"/>
</dbReference>
<dbReference type="EMBL" id="AACS02000012">
    <property type="protein sequence ID" value="EAU87056.2"/>
    <property type="molecule type" value="Genomic_DNA"/>
</dbReference>
<feature type="compositionally biased region" description="Low complexity" evidence="2">
    <location>
        <begin position="216"/>
        <end position="238"/>
    </location>
</feature>
<dbReference type="InterPro" id="IPR050113">
    <property type="entry name" value="Ub_conjugating_enzyme"/>
</dbReference>
<dbReference type="InParanoid" id="A8NLT7"/>
<dbReference type="VEuPathDB" id="FungiDB:CC1G_12393"/>
<dbReference type="AlphaFoldDB" id="A8NLT7"/>
<feature type="compositionally biased region" description="Low complexity" evidence="2">
    <location>
        <begin position="262"/>
        <end position="279"/>
    </location>
</feature>
<dbReference type="SUPFAM" id="SSF54495">
    <property type="entry name" value="UBC-like"/>
    <property type="match status" value="1"/>
</dbReference>
<proteinExistence type="predicted"/>
<dbReference type="InterPro" id="IPR000608">
    <property type="entry name" value="UBC"/>
</dbReference>
<dbReference type="Gene3D" id="3.10.110.10">
    <property type="entry name" value="Ubiquitin Conjugating Enzyme"/>
    <property type="match status" value="1"/>
</dbReference>
<feature type="compositionally biased region" description="Basic and acidic residues" evidence="2">
    <location>
        <begin position="320"/>
        <end position="330"/>
    </location>
</feature>
<evidence type="ECO:0000256" key="1">
    <source>
        <dbReference type="ARBA" id="ARBA00022786"/>
    </source>
</evidence>
<name>A8NLT7_COPC7</name>
<dbReference type="SMART" id="SM00212">
    <property type="entry name" value="UBCc"/>
    <property type="match status" value="1"/>
</dbReference>
<dbReference type="OrthoDB" id="7851174at2759"/>
<feature type="domain" description="UBC core" evidence="3">
    <location>
        <begin position="47"/>
        <end position="211"/>
    </location>
</feature>
<dbReference type="InterPro" id="IPR016135">
    <property type="entry name" value="UBQ-conjugating_enzyme/RWD"/>
</dbReference>
<keyword evidence="5" id="KW-1185">Reference proteome</keyword>
<dbReference type="PROSITE" id="PS50127">
    <property type="entry name" value="UBC_2"/>
    <property type="match status" value="1"/>
</dbReference>
<sequence length="330" mass="35188">MRERGGQLRRGHFPYLTTTTALPNSLDRQLLNDDDENNMPPRPASAMTMKRIHREIADIQKEDLGGMKLAPSEDNVHVWKGTIPGPEGSVYEGGLFDIEVILPSDYPFSAPKAMFKTKIYHMNVRKSMSCVTSIYGLDCFPSIATQYTRNRKQHDSTAREWTAMYAKPKPKPGLPPASRPPAAPARATTSSHQASGSGASRIGAAVSLAARSLGLTSGSASTPASASSSAAPSGSSTPVVIDLSSDDDAVAPSSRSKRKRPSASATSTSASTGASSSSSQPRRQQPVVVELLDSDSENEVAGIVGNDTAPSRNRKRRRVAPGEREVIEID</sequence>
<feature type="region of interest" description="Disordered" evidence="2">
    <location>
        <begin position="165"/>
        <end position="199"/>
    </location>
</feature>
<keyword evidence="1" id="KW-0833">Ubl conjugation pathway</keyword>
<comment type="caution">
    <text evidence="4">The sequence shown here is derived from an EMBL/GenBank/DDBJ whole genome shotgun (WGS) entry which is preliminary data.</text>
</comment>
<dbReference type="eggNOG" id="KOG0417">
    <property type="taxonomic scope" value="Eukaryota"/>
</dbReference>
<dbReference type="KEGG" id="cci:CC1G_12393"/>
<feature type="compositionally biased region" description="Pro residues" evidence="2">
    <location>
        <begin position="171"/>
        <end position="183"/>
    </location>
</feature>
<evidence type="ECO:0000313" key="4">
    <source>
        <dbReference type="EMBL" id="EAU87056.2"/>
    </source>
</evidence>
<dbReference type="OMA" id="LASASSX"/>
<reference evidence="4 5" key="1">
    <citation type="journal article" date="2010" name="Proc. Natl. Acad. Sci. U.S.A.">
        <title>Insights into evolution of multicellular fungi from the assembled chromosomes of the mushroom Coprinopsis cinerea (Coprinus cinereus).</title>
        <authorList>
            <person name="Stajich J.E."/>
            <person name="Wilke S.K."/>
            <person name="Ahren D."/>
            <person name="Au C.H."/>
            <person name="Birren B.W."/>
            <person name="Borodovsky M."/>
            <person name="Burns C."/>
            <person name="Canback B."/>
            <person name="Casselton L.A."/>
            <person name="Cheng C.K."/>
            <person name="Deng J."/>
            <person name="Dietrich F.S."/>
            <person name="Fargo D.C."/>
            <person name="Farman M.L."/>
            <person name="Gathman A.C."/>
            <person name="Goldberg J."/>
            <person name="Guigo R."/>
            <person name="Hoegger P.J."/>
            <person name="Hooker J.B."/>
            <person name="Huggins A."/>
            <person name="James T.Y."/>
            <person name="Kamada T."/>
            <person name="Kilaru S."/>
            <person name="Kodira C."/>
            <person name="Kues U."/>
            <person name="Kupfer D."/>
            <person name="Kwan H.S."/>
            <person name="Lomsadze A."/>
            <person name="Li W."/>
            <person name="Lilly W.W."/>
            <person name="Ma L.J."/>
            <person name="Mackey A.J."/>
            <person name="Manning G."/>
            <person name="Martin F."/>
            <person name="Muraguchi H."/>
            <person name="Natvig D.O."/>
            <person name="Palmerini H."/>
            <person name="Ramesh M.A."/>
            <person name="Rehmeyer C.J."/>
            <person name="Roe B.A."/>
            <person name="Shenoy N."/>
            <person name="Stanke M."/>
            <person name="Ter-Hovhannisyan V."/>
            <person name="Tunlid A."/>
            <person name="Velagapudi R."/>
            <person name="Vision T.J."/>
            <person name="Zeng Q."/>
            <person name="Zolan M.E."/>
            <person name="Pukkila P.J."/>
        </authorList>
    </citation>
    <scope>NUCLEOTIDE SEQUENCE [LARGE SCALE GENOMIC DNA]</scope>
    <source>
        <strain evidence="5">Okayama-7 / 130 / ATCC MYA-4618 / FGSC 9003</strain>
    </source>
</reference>
<protein>
    <submittedName>
        <fullName evidence="4">Ubiquitin conjugating enzyme E2</fullName>
    </submittedName>
</protein>
<dbReference type="HOGENOM" id="CLU_030988_2_2_1"/>
<feature type="region of interest" description="Disordered" evidence="2">
    <location>
        <begin position="215"/>
        <end position="330"/>
    </location>
</feature>
<dbReference type="Pfam" id="PF00179">
    <property type="entry name" value="UQ_con"/>
    <property type="match status" value="1"/>
</dbReference>
<dbReference type="STRING" id="240176.A8NLT7"/>